<comment type="similarity">
    <text evidence="3 12">Belongs to the class-II aminoacyl-tRNA synthetase family. Type-1 seryl-tRNA synthetase subfamily.</text>
</comment>
<dbReference type="Gene3D" id="1.10.287.40">
    <property type="entry name" value="Serine-tRNA synthetase, tRNA binding domain"/>
    <property type="match status" value="1"/>
</dbReference>
<evidence type="ECO:0000256" key="12">
    <source>
        <dbReference type="HAMAP-Rule" id="MF_00176"/>
    </source>
</evidence>
<comment type="caution">
    <text evidence="17">The sequence shown here is derived from an EMBL/GenBank/DDBJ whole genome shotgun (WGS) entry which is preliminary data.</text>
</comment>
<evidence type="ECO:0000256" key="4">
    <source>
        <dbReference type="ARBA" id="ARBA00022490"/>
    </source>
</evidence>
<reference evidence="17" key="1">
    <citation type="submission" date="2022-11" db="EMBL/GenBank/DDBJ databases">
        <title>Draft genome of Mycoplasma arginini isolated from fly.</title>
        <authorList>
            <person name="Severgnini M."/>
            <person name="Gioia G."/>
            <person name="Cremonesi P."/>
            <person name="Moroni P."/>
            <person name="Addis M.F."/>
            <person name="Castiglioni B."/>
        </authorList>
    </citation>
    <scope>NUCLEOTIDE SEQUENCE</scope>
    <source>
        <strain evidence="17">QMP CG1-1632</strain>
    </source>
</reference>
<feature type="binding site" evidence="12">
    <location>
        <begin position="231"/>
        <end position="233"/>
    </location>
    <ligand>
        <name>L-serine</name>
        <dbReference type="ChEBI" id="CHEBI:33384"/>
    </ligand>
</feature>
<evidence type="ECO:0000256" key="2">
    <source>
        <dbReference type="ARBA" id="ARBA00005045"/>
    </source>
</evidence>
<accession>A0AA43QXX5</accession>
<evidence type="ECO:0000256" key="11">
    <source>
        <dbReference type="ARBA" id="ARBA00048823"/>
    </source>
</evidence>
<keyword evidence="5 12" id="KW-0436">Ligase</keyword>
<evidence type="ECO:0000256" key="5">
    <source>
        <dbReference type="ARBA" id="ARBA00022598"/>
    </source>
</evidence>
<feature type="coiled-coil region" evidence="15">
    <location>
        <begin position="38"/>
        <end position="99"/>
    </location>
</feature>
<comment type="catalytic activity">
    <reaction evidence="10 12">
        <text>tRNA(Sec) + L-serine + ATP = L-seryl-tRNA(Sec) + AMP + diphosphate + H(+)</text>
        <dbReference type="Rhea" id="RHEA:42580"/>
        <dbReference type="Rhea" id="RHEA-COMP:9742"/>
        <dbReference type="Rhea" id="RHEA-COMP:10128"/>
        <dbReference type="ChEBI" id="CHEBI:15378"/>
        <dbReference type="ChEBI" id="CHEBI:30616"/>
        <dbReference type="ChEBI" id="CHEBI:33019"/>
        <dbReference type="ChEBI" id="CHEBI:33384"/>
        <dbReference type="ChEBI" id="CHEBI:78442"/>
        <dbReference type="ChEBI" id="CHEBI:78533"/>
        <dbReference type="ChEBI" id="CHEBI:456215"/>
        <dbReference type="EC" id="6.1.1.11"/>
    </reaction>
</comment>
<evidence type="ECO:0000256" key="13">
    <source>
        <dbReference type="PIRSR" id="PIRSR001529-1"/>
    </source>
</evidence>
<dbReference type="GO" id="GO:0005524">
    <property type="term" value="F:ATP binding"/>
    <property type="evidence" value="ECO:0007669"/>
    <property type="project" value="UniProtKB-UniRule"/>
</dbReference>
<dbReference type="Gene3D" id="3.30.930.10">
    <property type="entry name" value="Bira Bifunctional Protein, Domain 2"/>
    <property type="match status" value="1"/>
</dbReference>
<dbReference type="GO" id="GO:0004828">
    <property type="term" value="F:serine-tRNA ligase activity"/>
    <property type="evidence" value="ECO:0007669"/>
    <property type="project" value="UniProtKB-UniRule"/>
</dbReference>
<evidence type="ECO:0000256" key="3">
    <source>
        <dbReference type="ARBA" id="ARBA00010728"/>
    </source>
</evidence>
<dbReference type="InterPro" id="IPR010978">
    <property type="entry name" value="tRNA-bd_arm"/>
</dbReference>
<dbReference type="PRINTS" id="PR00981">
    <property type="entry name" value="TRNASYNTHSER"/>
</dbReference>
<evidence type="ECO:0000313" key="18">
    <source>
        <dbReference type="Proteomes" id="UP001162175"/>
    </source>
</evidence>
<proteinExistence type="inferred from homology"/>
<keyword evidence="6 12" id="KW-0547">Nucleotide-binding</keyword>
<dbReference type="InterPro" id="IPR042103">
    <property type="entry name" value="SerRS_1_N_sf"/>
</dbReference>
<dbReference type="NCBIfam" id="TIGR00414">
    <property type="entry name" value="serS"/>
    <property type="match status" value="1"/>
</dbReference>
<dbReference type="PROSITE" id="PS50862">
    <property type="entry name" value="AA_TRNA_LIGASE_II"/>
    <property type="match status" value="1"/>
</dbReference>
<dbReference type="InterPro" id="IPR045864">
    <property type="entry name" value="aa-tRNA-synth_II/BPL/LPL"/>
</dbReference>
<protein>
    <recommendedName>
        <fullName evidence="12">Serine--tRNA ligase</fullName>
        <ecNumber evidence="12">6.1.1.11</ecNumber>
    </recommendedName>
    <alternativeName>
        <fullName evidence="12">Seryl-tRNA synthetase</fullName>
        <shortName evidence="12">SerRS</shortName>
    </alternativeName>
    <alternativeName>
        <fullName evidence="12">Seryl-tRNA(Ser/Sec) synthetase</fullName>
    </alternativeName>
</protein>
<keyword evidence="4 12" id="KW-0963">Cytoplasm</keyword>
<dbReference type="HAMAP" id="MF_00176">
    <property type="entry name" value="Ser_tRNA_synth_type1"/>
    <property type="match status" value="1"/>
</dbReference>
<dbReference type="PANTHER" id="PTHR43697">
    <property type="entry name" value="SERYL-TRNA SYNTHETASE"/>
    <property type="match status" value="1"/>
</dbReference>
<dbReference type="EC" id="6.1.1.11" evidence="12"/>
<dbReference type="InterPro" id="IPR002317">
    <property type="entry name" value="Ser-tRNA-ligase_type_1"/>
</dbReference>
<evidence type="ECO:0000256" key="1">
    <source>
        <dbReference type="ARBA" id="ARBA00004496"/>
    </source>
</evidence>
<evidence type="ECO:0000259" key="16">
    <source>
        <dbReference type="PROSITE" id="PS50862"/>
    </source>
</evidence>
<evidence type="ECO:0000256" key="7">
    <source>
        <dbReference type="ARBA" id="ARBA00022840"/>
    </source>
</evidence>
<keyword evidence="15" id="KW-0175">Coiled coil</keyword>
<dbReference type="RefSeq" id="WP_268164436.1">
    <property type="nucleotide sequence ID" value="NZ_JAPFAP010000091.1"/>
</dbReference>
<feature type="binding site" evidence="12 13">
    <location>
        <position position="284"/>
    </location>
    <ligand>
        <name>L-serine</name>
        <dbReference type="ChEBI" id="CHEBI:33384"/>
    </ligand>
</feature>
<name>A0AA43QXX5_MYCAR</name>
<feature type="binding site" evidence="13">
    <location>
        <position position="261"/>
    </location>
    <ligand>
        <name>L-serine</name>
        <dbReference type="ChEBI" id="CHEBI:33384"/>
    </ligand>
</feature>
<dbReference type="Proteomes" id="UP001162175">
    <property type="component" value="Unassembled WGS sequence"/>
</dbReference>
<keyword evidence="9 12" id="KW-0030">Aminoacyl-tRNA synthetase</keyword>
<gene>
    <name evidence="12 17" type="primary">serS</name>
    <name evidence="17" type="ORF">DCBHLPFO_00094</name>
</gene>
<comment type="domain">
    <text evidence="12">Consists of two distinct domains, a catalytic core and a N-terminal extension that is involved in tRNA binding.</text>
</comment>
<feature type="domain" description="Aminoacyl-transfer RNA synthetases class-II family profile" evidence="16">
    <location>
        <begin position="173"/>
        <end position="408"/>
    </location>
</feature>
<feature type="binding site" evidence="13">
    <location>
        <position position="381"/>
    </location>
    <ligand>
        <name>L-serine</name>
        <dbReference type="ChEBI" id="CHEBI:33384"/>
    </ligand>
</feature>
<feature type="binding site" evidence="12">
    <location>
        <position position="383"/>
    </location>
    <ligand>
        <name>L-serine</name>
        <dbReference type="ChEBI" id="CHEBI:33384"/>
    </ligand>
</feature>
<dbReference type="GO" id="GO:0016260">
    <property type="term" value="P:selenocysteine biosynthetic process"/>
    <property type="evidence" value="ECO:0007669"/>
    <property type="project" value="UniProtKB-UniRule"/>
</dbReference>
<dbReference type="PIRSF" id="PIRSF001529">
    <property type="entry name" value="Ser-tRNA-synth_IIa"/>
    <property type="match status" value="1"/>
</dbReference>
<evidence type="ECO:0000256" key="15">
    <source>
        <dbReference type="SAM" id="Coils"/>
    </source>
</evidence>
<evidence type="ECO:0000256" key="6">
    <source>
        <dbReference type="ARBA" id="ARBA00022741"/>
    </source>
</evidence>
<dbReference type="InterPro" id="IPR006195">
    <property type="entry name" value="aa-tRNA-synth_II"/>
</dbReference>
<keyword evidence="7 12" id="KW-0067">ATP-binding</keyword>
<dbReference type="InterPro" id="IPR033729">
    <property type="entry name" value="SerRS_core"/>
</dbReference>
<keyword evidence="8 12" id="KW-0648">Protein biosynthesis</keyword>
<evidence type="ECO:0000313" key="17">
    <source>
        <dbReference type="EMBL" id="MDI3349321.1"/>
    </source>
</evidence>
<comment type="function">
    <text evidence="12">Catalyzes the attachment of serine to tRNA(Ser). Is also able to aminoacylate tRNA(Sec) with serine, to form the misacylated tRNA L-seryl-tRNA(Sec), which will be further converted into selenocysteinyl-tRNA(Sec).</text>
</comment>
<feature type="binding site" evidence="13">
    <location>
        <position position="231"/>
    </location>
    <ligand>
        <name>L-serine</name>
        <dbReference type="ChEBI" id="CHEBI:33384"/>
    </ligand>
</feature>
<dbReference type="SUPFAM" id="SSF55681">
    <property type="entry name" value="Class II aaRS and biotin synthetases"/>
    <property type="match status" value="1"/>
</dbReference>
<feature type="binding site" evidence="12 14">
    <location>
        <begin position="261"/>
        <end position="263"/>
    </location>
    <ligand>
        <name>ATP</name>
        <dbReference type="ChEBI" id="CHEBI:30616"/>
    </ligand>
</feature>
<dbReference type="GO" id="GO:0005737">
    <property type="term" value="C:cytoplasm"/>
    <property type="evidence" value="ECO:0007669"/>
    <property type="project" value="UniProtKB-SubCell"/>
</dbReference>
<dbReference type="EMBL" id="JAPFAR010000001">
    <property type="protein sequence ID" value="MDI3349321.1"/>
    <property type="molecule type" value="Genomic_DNA"/>
</dbReference>
<dbReference type="PANTHER" id="PTHR43697:SF1">
    <property type="entry name" value="SERINE--TRNA LIGASE"/>
    <property type="match status" value="1"/>
</dbReference>
<dbReference type="Pfam" id="PF00587">
    <property type="entry name" value="tRNA-synt_2b"/>
    <property type="match status" value="1"/>
</dbReference>
<dbReference type="Pfam" id="PF02403">
    <property type="entry name" value="Seryl_tRNA_N"/>
    <property type="match status" value="1"/>
</dbReference>
<dbReference type="SUPFAM" id="SSF46589">
    <property type="entry name" value="tRNA-binding arm"/>
    <property type="match status" value="1"/>
</dbReference>
<evidence type="ECO:0000256" key="9">
    <source>
        <dbReference type="ARBA" id="ARBA00023146"/>
    </source>
</evidence>
<comment type="subunit">
    <text evidence="12">Homodimer. The tRNA molecule binds across the dimer.</text>
</comment>
<feature type="binding site" evidence="12 14">
    <location>
        <begin position="348"/>
        <end position="351"/>
    </location>
    <ligand>
        <name>ATP</name>
        <dbReference type="ChEBI" id="CHEBI:30616"/>
    </ligand>
</feature>
<organism evidence="17 18">
    <name type="scientific">Mycoplasmopsis arginini</name>
    <name type="common">Mycoplasma arginini</name>
    <dbReference type="NCBI Taxonomy" id="2094"/>
    <lineage>
        <taxon>Bacteria</taxon>
        <taxon>Bacillati</taxon>
        <taxon>Mycoplasmatota</taxon>
        <taxon>Mycoplasmoidales</taxon>
        <taxon>Metamycoplasmataceae</taxon>
        <taxon>Mycoplasmopsis</taxon>
    </lineage>
</organism>
<dbReference type="AlphaFoldDB" id="A0AA43QXX5"/>
<sequence length="424" mass="49022">MIELKYLLKNKEEVLKKLAYRNFDHSALDKIYELGDKRNQLIHNLEVLQAQRNKLSEEIGIKKRRNESCDLLMEEVNKIKNEISEIENETNEIVKLVDDLRLQIPNIPYDDVPLGLDENDNVCIGEYPNLGRGLVKNVLPHYEIATKLDIVDFQRAVKLAKSRFALYKNDGAKLIRALENFMLDTHIQNGYKEIMPMHLVNSNMLYGTGQLPKFAEDLFKIENADLWLIPTAEVPVTNFHYDEILDLENPIKYVAYTKCFRSEAGSGGKDTKGLIRQHEFHKVELVKFVKEEDGLVEWQRTVDDAKRILELLEIPFRELVLSTGDMGFGSAKTIDLELWIPSEQRYRETSSISIYKDFQAIRAKIRYRTKDNKTKYAYTINGSGLAIDRVVAAILENYQNPDGTISIPKVLIPYMGKEIMKKYN</sequence>
<evidence type="ECO:0000256" key="8">
    <source>
        <dbReference type="ARBA" id="ARBA00022917"/>
    </source>
</evidence>
<comment type="pathway">
    <text evidence="2 12">Aminoacyl-tRNA biosynthesis; selenocysteinyl-tRNA(Sec) biosynthesis; L-seryl-tRNA(Sec) from L-serine and tRNA(Sec): step 1/1.</text>
</comment>
<dbReference type="GO" id="GO:0006434">
    <property type="term" value="P:seryl-tRNA aminoacylation"/>
    <property type="evidence" value="ECO:0007669"/>
    <property type="project" value="UniProtKB-UniRule"/>
</dbReference>
<comment type="catalytic activity">
    <reaction evidence="11 12">
        <text>tRNA(Ser) + L-serine + ATP = L-seryl-tRNA(Ser) + AMP + diphosphate + H(+)</text>
        <dbReference type="Rhea" id="RHEA:12292"/>
        <dbReference type="Rhea" id="RHEA-COMP:9669"/>
        <dbReference type="Rhea" id="RHEA-COMP:9703"/>
        <dbReference type="ChEBI" id="CHEBI:15378"/>
        <dbReference type="ChEBI" id="CHEBI:30616"/>
        <dbReference type="ChEBI" id="CHEBI:33019"/>
        <dbReference type="ChEBI" id="CHEBI:33384"/>
        <dbReference type="ChEBI" id="CHEBI:78442"/>
        <dbReference type="ChEBI" id="CHEBI:78533"/>
        <dbReference type="ChEBI" id="CHEBI:456215"/>
        <dbReference type="EC" id="6.1.1.11"/>
    </reaction>
</comment>
<dbReference type="InterPro" id="IPR002314">
    <property type="entry name" value="aa-tRNA-synt_IIb"/>
</dbReference>
<evidence type="ECO:0000256" key="14">
    <source>
        <dbReference type="PIRSR" id="PIRSR001529-2"/>
    </source>
</evidence>
<dbReference type="CDD" id="cd00770">
    <property type="entry name" value="SerRS_core"/>
    <property type="match status" value="1"/>
</dbReference>
<evidence type="ECO:0000256" key="10">
    <source>
        <dbReference type="ARBA" id="ARBA00047929"/>
    </source>
</evidence>
<dbReference type="InterPro" id="IPR015866">
    <property type="entry name" value="Ser-tRNA-synth_1_N"/>
</dbReference>
<comment type="subcellular location">
    <subcellularLocation>
        <location evidence="1 12">Cytoplasm</location>
    </subcellularLocation>
</comment>
<comment type="caution">
    <text evidence="12">Lacks conserved residue(s) required for the propagation of feature annotation.</text>
</comment>